<dbReference type="EMBL" id="PSQE01000001">
    <property type="protein sequence ID" value="RHN82125.1"/>
    <property type="molecule type" value="Genomic_DNA"/>
</dbReference>
<evidence type="ECO:0000259" key="2">
    <source>
        <dbReference type="Pfam" id="PF14214"/>
    </source>
</evidence>
<keyword evidence="3" id="KW-0347">Helicase</keyword>
<keyword evidence="3" id="KW-0378">Hydrolase</keyword>
<feature type="domain" description="Helitron helicase-like" evidence="2">
    <location>
        <begin position="440"/>
        <end position="578"/>
    </location>
</feature>
<dbReference type="Pfam" id="PF14214">
    <property type="entry name" value="Helitron_like_N"/>
    <property type="match status" value="1"/>
</dbReference>
<dbReference type="AlphaFoldDB" id="A0A396K2P5"/>
<dbReference type="PANTHER" id="PTHR45786:SF74">
    <property type="entry name" value="ATP-DEPENDENT DNA HELICASE"/>
    <property type="match status" value="1"/>
</dbReference>
<gene>
    <name evidence="3" type="ORF">MtrunA17_Chr1g0206491</name>
</gene>
<dbReference type="InterPro" id="IPR025476">
    <property type="entry name" value="Helitron_helicase-like"/>
</dbReference>
<dbReference type="OrthoDB" id="1434183at2759"/>
<keyword evidence="3" id="KW-0067">ATP-binding</keyword>
<feature type="region of interest" description="Disordered" evidence="1">
    <location>
        <begin position="1"/>
        <end position="49"/>
    </location>
</feature>
<protein>
    <submittedName>
        <fullName evidence="3">Putative helitron helicase-like domain-containing protein</fullName>
    </submittedName>
</protein>
<accession>A0A396K2P5</accession>
<keyword evidence="3" id="KW-0547">Nucleotide-binding</keyword>
<sequence>MSSSMKRKVLEGIRASTDISNDDGRVKRRNKSPGSCLTRISPVGHGHPTDTKMTAFGSQTSCRIQDIPMHCSENGESEEVPYNLDGNLTDLEGEYSEHGILGSQTSCRIQDITMHCNENGESDEVPDNSDTFQDAVIEVEDEEDLELKEYLDIGQPSIKCPNCKALMWYDERVCKSRHTSNPEFSMCCMQGRIEIAPFKRPPKALYDLYHKKDRKSKFFLENIRSFNSMFSFTSMGGNIDKTNNNGNAPPIYVLNGENYHRIGSLLPTPGNSPKFAQLYIYDTDNELKNRMAAVGMEDDRDSLKSAIVEELKNMLDSSNSFAKSYRLARDKLLQNNAPEIKLRILGKRGYDGRRYNMPTASEVAALVVGDYDSADFDRDIVVEEQSGLLKRISVFETSYLPLQYPLIFSRGEDGFRRDIKFSDTHTKSAIKRPFVSMKEWFAYKIQQRDLSFSHLVFCRQLFQQFLVDAYSMIESWRLKWYRDHQKEVRADMYKGLYEAVLRGETSPATAGKRIVLPSRFVGGARYMIQNYQDAMAICAWVGYPDLFITFTCNHKWPELVVFLKKHGLRPEDRPDLSVGYSR</sequence>
<dbReference type="Proteomes" id="UP000265566">
    <property type="component" value="Chromosome 1"/>
</dbReference>
<dbReference type="GO" id="GO:0004386">
    <property type="term" value="F:helicase activity"/>
    <property type="evidence" value="ECO:0007669"/>
    <property type="project" value="UniProtKB-KW"/>
</dbReference>
<dbReference type="Gramene" id="rna6251">
    <property type="protein sequence ID" value="RHN82125.1"/>
    <property type="gene ID" value="gene6251"/>
</dbReference>
<organism evidence="3 4">
    <name type="scientific">Medicago truncatula</name>
    <name type="common">Barrel medic</name>
    <name type="synonym">Medicago tribuloides</name>
    <dbReference type="NCBI Taxonomy" id="3880"/>
    <lineage>
        <taxon>Eukaryota</taxon>
        <taxon>Viridiplantae</taxon>
        <taxon>Streptophyta</taxon>
        <taxon>Embryophyta</taxon>
        <taxon>Tracheophyta</taxon>
        <taxon>Spermatophyta</taxon>
        <taxon>Magnoliopsida</taxon>
        <taxon>eudicotyledons</taxon>
        <taxon>Gunneridae</taxon>
        <taxon>Pentapetalae</taxon>
        <taxon>rosids</taxon>
        <taxon>fabids</taxon>
        <taxon>Fabales</taxon>
        <taxon>Fabaceae</taxon>
        <taxon>Papilionoideae</taxon>
        <taxon>50 kb inversion clade</taxon>
        <taxon>NPAAA clade</taxon>
        <taxon>Hologalegina</taxon>
        <taxon>IRL clade</taxon>
        <taxon>Trifolieae</taxon>
        <taxon>Medicago</taxon>
    </lineage>
</organism>
<dbReference type="OMA" id="WYNERIN"/>
<name>A0A396K2P5_MEDTR</name>
<evidence type="ECO:0000313" key="3">
    <source>
        <dbReference type="EMBL" id="RHN82125.1"/>
    </source>
</evidence>
<dbReference type="PANTHER" id="PTHR45786">
    <property type="entry name" value="DNA BINDING PROTEIN-LIKE"/>
    <property type="match status" value="1"/>
</dbReference>
<evidence type="ECO:0000256" key="1">
    <source>
        <dbReference type="SAM" id="MobiDB-lite"/>
    </source>
</evidence>
<proteinExistence type="predicted"/>
<reference evidence="4" key="1">
    <citation type="journal article" date="2018" name="Nat. Plants">
        <title>Whole-genome landscape of Medicago truncatula symbiotic genes.</title>
        <authorList>
            <person name="Pecrix Y."/>
            <person name="Staton S.E."/>
            <person name="Sallet E."/>
            <person name="Lelandais-Briere C."/>
            <person name="Moreau S."/>
            <person name="Carrere S."/>
            <person name="Blein T."/>
            <person name="Jardinaud M.F."/>
            <person name="Latrasse D."/>
            <person name="Zouine M."/>
            <person name="Zahm M."/>
            <person name="Kreplak J."/>
            <person name="Mayjonade B."/>
            <person name="Satge C."/>
            <person name="Perez M."/>
            <person name="Cauet S."/>
            <person name="Marande W."/>
            <person name="Chantry-Darmon C."/>
            <person name="Lopez-Roques C."/>
            <person name="Bouchez O."/>
            <person name="Berard A."/>
            <person name="Debelle F."/>
            <person name="Munos S."/>
            <person name="Bendahmane A."/>
            <person name="Berges H."/>
            <person name="Niebel A."/>
            <person name="Buitink J."/>
            <person name="Frugier F."/>
            <person name="Benhamed M."/>
            <person name="Crespi M."/>
            <person name="Gouzy J."/>
            <person name="Gamas P."/>
        </authorList>
    </citation>
    <scope>NUCLEOTIDE SEQUENCE [LARGE SCALE GENOMIC DNA]</scope>
    <source>
        <strain evidence="4">cv. Jemalong A17</strain>
    </source>
</reference>
<comment type="caution">
    <text evidence="3">The sequence shown here is derived from an EMBL/GenBank/DDBJ whole genome shotgun (WGS) entry which is preliminary data.</text>
</comment>
<evidence type="ECO:0000313" key="4">
    <source>
        <dbReference type="Proteomes" id="UP000265566"/>
    </source>
</evidence>